<sequence length="84" mass="9585">MMARTQIAIKRNLPYEINALRFRLRRISKGELVSYIRLGNLKPPEGGFRFWKSSPAGLAEALVKRAGRLRNEGFEILRPAGRTC</sequence>
<dbReference type="AlphaFoldDB" id="A0A1F8GJK4"/>
<evidence type="ECO:0000313" key="1">
    <source>
        <dbReference type="EMBL" id="OGN25587.1"/>
    </source>
</evidence>
<reference evidence="1 2" key="1">
    <citation type="journal article" date="2016" name="Nat. Commun.">
        <title>Thousands of microbial genomes shed light on interconnected biogeochemical processes in an aquifer system.</title>
        <authorList>
            <person name="Anantharaman K."/>
            <person name="Brown C.T."/>
            <person name="Hug L.A."/>
            <person name="Sharon I."/>
            <person name="Castelle C.J."/>
            <person name="Probst A.J."/>
            <person name="Thomas B.C."/>
            <person name="Singh A."/>
            <person name="Wilkins M.J."/>
            <person name="Karaoz U."/>
            <person name="Brodie E.L."/>
            <person name="Williams K.H."/>
            <person name="Hubbard S.S."/>
            <person name="Banfield J.F."/>
        </authorList>
    </citation>
    <scope>NUCLEOTIDE SEQUENCE [LARGE SCALE GENOMIC DNA]</scope>
</reference>
<dbReference type="EMBL" id="MGKL01000017">
    <property type="protein sequence ID" value="OGN25587.1"/>
    <property type="molecule type" value="Genomic_DNA"/>
</dbReference>
<organism evidence="1 2">
    <name type="scientific">Candidatus Yanofskybacteria bacterium RIFCSPLOWO2_01_FULL_44_22</name>
    <dbReference type="NCBI Taxonomy" id="1802697"/>
    <lineage>
        <taxon>Bacteria</taxon>
        <taxon>Candidatus Yanofskyibacteriota</taxon>
    </lineage>
</organism>
<evidence type="ECO:0000313" key="2">
    <source>
        <dbReference type="Proteomes" id="UP000178256"/>
    </source>
</evidence>
<proteinExistence type="predicted"/>
<protein>
    <submittedName>
        <fullName evidence="1">Uncharacterized protein</fullName>
    </submittedName>
</protein>
<accession>A0A1F8GJK4</accession>
<dbReference type="Proteomes" id="UP000178256">
    <property type="component" value="Unassembled WGS sequence"/>
</dbReference>
<gene>
    <name evidence="1" type="ORF">A2925_05200</name>
</gene>
<comment type="caution">
    <text evidence="1">The sequence shown here is derived from an EMBL/GenBank/DDBJ whole genome shotgun (WGS) entry which is preliminary data.</text>
</comment>
<name>A0A1F8GJK4_9BACT</name>